<name>A0ABP0F0T3_CLALP</name>
<evidence type="ECO:0000313" key="6">
    <source>
        <dbReference type="Proteomes" id="UP001642483"/>
    </source>
</evidence>
<dbReference type="InterPro" id="IPR007274">
    <property type="entry name" value="Cop_transporter"/>
</dbReference>
<proteinExistence type="inferred from homology"/>
<comment type="caution">
    <text evidence="5">The sequence shown here is derived from an EMBL/GenBank/DDBJ whole genome shotgun (WGS) entry which is preliminary data.</text>
</comment>
<feature type="transmembrane region" description="Helical" evidence="4">
    <location>
        <begin position="114"/>
        <end position="132"/>
    </location>
</feature>
<keyword evidence="1 4" id="KW-0812">Transmembrane</keyword>
<keyword evidence="6" id="KW-1185">Reference proteome</keyword>
<keyword evidence="4" id="KW-0406">Ion transport</keyword>
<dbReference type="PANTHER" id="PTHR12483">
    <property type="entry name" value="SOLUTE CARRIER FAMILY 31 COPPER TRANSPORTERS"/>
    <property type="match status" value="1"/>
</dbReference>
<comment type="subcellular location">
    <subcellularLocation>
        <location evidence="4">Membrane</location>
        <topology evidence="4">Multi-pass membrane protein</topology>
    </subcellularLocation>
</comment>
<keyword evidence="3 4" id="KW-0472">Membrane</keyword>
<feature type="transmembrane region" description="Helical" evidence="4">
    <location>
        <begin position="21"/>
        <end position="41"/>
    </location>
</feature>
<feature type="transmembrane region" description="Helical" evidence="4">
    <location>
        <begin position="86"/>
        <end position="108"/>
    </location>
</feature>
<dbReference type="Pfam" id="PF04145">
    <property type="entry name" value="Ctr"/>
    <property type="match status" value="1"/>
</dbReference>
<accession>A0ABP0F0T3</accession>
<gene>
    <name evidence="5" type="ORF">CVLEPA_LOCUS917</name>
</gene>
<organism evidence="5 6">
    <name type="scientific">Clavelina lepadiformis</name>
    <name type="common">Light-bulb sea squirt</name>
    <name type="synonym">Ascidia lepadiformis</name>
    <dbReference type="NCBI Taxonomy" id="159417"/>
    <lineage>
        <taxon>Eukaryota</taxon>
        <taxon>Metazoa</taxon>
        <taxon>Chordata</taxon>
        <taxon>Tunicata</taxon>
        <taxon>Ascidiacea</taxon>
        <taxon>Aplousobranchia</taxon>
        <taxon>Clavelinidae</taxon>
        <taxon>Clavelina</taxon>
    </lineage>
</organism>
<evidence type="ECO:0000256" key="4">
    <source>
        <dbReference type="RuleBase" id="RU367022"/>
    </source>
</evidence>
<evidence type="ECO:0000256" key="2">
    <source>
        <dbReference type="ARBA" id="ARBA00022989"/>
    </source>
</evidence>
<keyword evidence="2 4" id="KW-1133">Transmembrane helix</keyword>
<dbReference type="EMBL" id="CAWYQH010000001">
    <property type="protein sequence ID" value="CAK8671887.1"/>
    <property type="molecule type" value="Genomic_DNA"/>
</dbReference>
<dbReference type="Proteomes" id="UP001642483">
    <property type="component" value="Unassembled WGS sequence"/>
</dbReference>
<evidence type="ECO:0000256" key="1">
    <source>
        <dbReference type="ARBA" id="ARBA00022692"/>
    </source>
</evidence>
<dbReference type="PANTHER" id="PTHR12483:SF115">
    <property type="entry name" value="COPPER TRANSPORT PROTEIN"/>
    <property type="match status" value="1"/>
</dbReference>
<keyword evidence="4" id="KW-0187">Copper transport</keyword>
<reference evidence="5 6" key="1">
    <citation type="submission" date="2024-02" db="EMBL/GenBank/DDBJ databases">
        <authorList>
            <person name="Daric V."/>
            <person name="Darras S."/>
        </authorList>
    </citation>
    <scope>NUCLEOTIDE SEQUENCE [LARGE SCALE GENOMIC DNA]</scope>
</reference>
<evidence type="ECO:0000313" key="5">
    <source>
        <dbReference type="EMBL" id="CAK8671887.1"/>
    </source>
</evidence>
<keyword evidence="4" id="KW-0813">Transport</keyword>
<evidence type="ECO:0000256" key="3">
    <source>
        <dbReference type="ARBA" id="ARBA00023136"/>
    </source>
</evidence>
<comment type="similarity">
    <text evidence="4">Belongs to the copper transporter (Ctr) (TC 1.A.56) family. SLC31A subfamily.</text>
</comment>
<keyword evidence="4" id="KW-0186">Copper</keyword>
<protein>
    <recommendedName>
        <fullName evidence="4">Copper transport protein</fullName>
    </recommendedName>
</protein>
<sequence>MIIDFHFPFCTLFTFWEIKNYYDLLFSCVCLFIFGVGYEFFKLLKVQLIKRSLRQLYSDKTKKCFPNKNNMKKGELQKSKMTTLPWHGILSLYHIFLLTWSYLLMLAMMTMNPALMGSTIGGYALGYFIFCAPEYESKAPGIPQQTSILSGRQDLILTKRCLNHEWEVRDSEVKLMTGSARVV</sequence>